<sequence>MSYGRRQYADENRCGDAYEEGREPSELGYVPALVNRLPPSEGGPYRGKAPRAKRIIGRL</sequence>
<gene>
    <name evidence="2" type="ORF">MMAN_19790</name>
</gene>
<protein>
    <submittedName>
        <fullName evidence="2">Uncharacterized protein</fullName>
    </submittedName>
</protein>
<feature type="region of interest" description="Disordered" evidence="1">
    <location>
        <begin position="1"/>
        <end position="22"/>
    </location>
</feature>
<evidence type="ECO:0000256" key="1">
    <source>
        <dbReference type="SAM" id="MobiDB-lite"/>
    </source>
</evidence>
<feature type="compositionally biased region" description="Basic and acidic residues" evidence="1">
    <location>
        <begin position="7"/>
        <end position="22"/>
    </location>
</feature>
<accession>A0ABM7JS52</accession>
<organism evidence="2 3">
    <name type="scientific">Mycobacterium mantenii</name>
    <dbReference type="NCBI Taxonomy" id="560555"/>
    <lineage>
        <taxon>Bacteria</taxon>
        <taxon>Bacillati</taxon>
        <taxon>Actinomycetota</taxon>
        <taxon>Actinomycetes</taxon>
        <taxon>Mycobacteriales</taxon>
        <taxon>Mycobacteriaceae</taxon>
        <taxon>Mycobacterium</taxon>
        <taxon>Mycobacterium avium complex (MAC)</taxon>
    </lineage>
</organism>
<name>A0ABM7JS52_MYCNT</name>
<dbReference type="Proteomes" id="UP000465812">
    <property type="component" value="Chromosome"/>
</dbReference>
<proteinExistence type="predicted"/>
<dbReference type="EMBL" id="AP022590">
    <property type="protein sequence ID" value="BBY37845.1"/>
    <property type="molecule type" value="Genomic_DNA"/>
</dbReference>
<evidence type="ECO:0000313" key="2">
    <source>
        <dbReference type="EMBL" id="BBY37845.1"/>
    </source>
</evidence>
<keyword evidence="3" id="KW-1185">Reference proteome</keyword>
<evidence type="ECO:0000313" key="3">
    <source>
        <dbReference type="Proteomes" id="UP000465812"/>
    </source>
</evidence>
<reference evidence="2 3" key="1">
    <citation type="journal article" date="2019" name="Emerg. Microbes Infect.">
        <title>Comprehensive subspecies identification of 175 nontuberculous mycobacteria species based on 7547 genomic profiles.</title>
        <authorList>
            <person name="Matsumoto Y."/>
            <person name="Kinjo T."/>
            <person name="Motooka D."/>
            <person name="Nabeya D."/>
            <person name="Jung N."/>
            <person name="Uechi K."/>
            <person name="Horii T."/>
            <person name="Iida T."/>
            <person name="Fujita J."/>
            <person name="Nakamura S."/>
        </authorList>
    </citation>
    <scope>NUCLEOTIDE SEQUENCE [LARGE SCALE GENOMIC DNA]</scope>
    <source>
        <strain evidence="2 3">JCM 18113</strain>
    </source>
</reference>